<dbReference type="InterPro" id="IPR052035">
    <property type="entry name" value="ZnF_BED_domain_contain"/>
</dbReference>
<dbReference type="OrthoDB" id="2438421at2759"/>
<evidence type="ECO:0000256" key="8">
    <source>
        <dbReference type="PROSITE-ProRule" id="PRU00027"/>
    </source>
</evidence>
<evidence type="ECO:0000313" key="10">
    <source>
        <dbReference type="EnsemblMetazoa" id="Aqu2.1.23018_001"/>
    </source>
</evidence>
<dbReference type="PANTHER" id="PTHR46481:SF10">
    <property type="entry name" value="ZINC FINGER BED DOMAIN-CONTAINING PROTEIN 39"/>
    <property type="match status" value="1"/>
</dbReference>
<dbReference type="eggNOG" id="KOG1121">
    <property type="taxonomic scope" value="Eukaryota"/>
</dbReference>
<comment type="subcellular location">
    <subcellularLocation>
        <location evidence="1">Nucleus</location>
    </subcellularLocation>
</comment>
<dbReference type="InterPro" id="IPR003656">
    <property type="entry name" value="Znf_BED"/>
</dbReference>
<keyword evidence="6" id="KW-0804">Transcription</keyword>
<protein>
    <recommendedName>
        <fullName evidence="9">BED-type domain-containing protein</fullName>
    </recommendedName>
</protein>
<dbReference type="SUPFAM" id="SSF57667">
    <property type="entry name" value="beta-beta-alpha zinc fingers"/>
    <property type="match status" value="1"/>
</dbReference>
<organism evidence="10">
    <name type="scientific">Amphimedon queenslandica</name>
    <name type="common">Sponge</name>
    <dbReference type="NCBI Taxonomy" id="400682"/>
    <lineage>
        <taxon>Eukaryota</taxon>
        <taxon>Metazoa</taxon>
        <taxon>Porifera</taxon>
        <taxon>Demospongiae</taxon>
        <taxon>Heteroscleromorpha</taxon>
        <taxon>Haplosclerida</taxon>
        <taxon>Niphatidae</taxon>
        <taxon>Amphimedon</taxon>
    </lineage>
</organism>
<feature type="domain" description="BED-type" evidence="9">
    <location>
        <begin position="8"/>
        <end position="57"/>
    </location>
</feature>
<dbReference type="EnsemblMetazoa" id="Aqu2.1.23018_001">
    <property type="protein sequence ID" value="Aqu2.1.23018_001"/>
    <property type="gene ID" value="Aqu2.1.23018"/>
</dbReference>
<evidence type="ECO:0000256" key="7">
    <source>
        <dbReference type="ARBA" id="ARBA00023242"/>
    </source>
</evidence>
<keyword evidence="2" id="KW-0479">Metal-binding</keyword>
<evidence type="ECO:0000256" key="1">
    <source>
        <dbReference type="ARBA" id="ARBA00004123"/>
    </source>
</evidence>
<keyword evidence="4" id="KW-0862">Zinc</keyword>
<dbReference type="PANTHER" id="PTHR46481">
    <property type="entry name" value="ZINC FINGER BED DOMAIN-CONTAINING PROTEIN 4"/>
    <property type="match status" value="1"/>
</dbReference>
<dbReference type="GO" id="GO:0005634">
    <property type="term" value="C:nucleus"/>
    <property type="evidence" value="ECO:0007669"/>
    <property type="project" value="UniProtKB-SubCell"/>
</dbReference>
<reference evidence="10" key="1">
    <citation type="submission" date="2017-05" db="UniProtKB">
        <authorList>
            <consortium name="EnsemblMetazoa"/>
        </authorList>
    </citation>
    <scope>IDENTIFICATION</scope>
</reference>
<keyword evidence="5" id="KW-0805">Transcription regulation</keyword>
<proteinExistence type="predicted"/>
<dbReference type="PROSITE" id="PS50808">
    <property type="entry name" value="ZF_BED"/>
    <property type="match status" value="1"/>
</dbReference>
<evidence type="ECO:0000259" key="9">
    <source>
        <dbReference type="PROSITE" id="PS50808"/>
    </source>
</evidence>
<dbReference type="OMA" id="SMCNICH"/>
<dbReference type="Gene3D" id="1.10.10.1070">
    <property type="entry name" value="Zinc finger, BED domain-containing"/>
    <property type="match status" value="1"/>
</dbReference>
<dbReference type="AlphaFoldDB" id="A0A1X7U5T4"/>
<dbReference type="InParanoid" id="A0A1X7U5T4"/>
<evidence type="ECO:0000256" key="5">
    <source>
        <dbReference type="ARBA" id="ARBA00023015"/>
    </source>
</evidence>
<sequence length="155" mass="17916">MATANVTRKRSLAWDYFYKEGESTFCEICKEEVKTSGNTSNLFKHLQSNHKDEYAAVEKHRLEQASQKKMKVAVKQPSLKESFAIAQPYGKESQRKKKLDDVLVKMIATDLQPISIVNDQDFQNFLKAIDSKYIPPCRRTVTRDLMPIRIGRVFI</sequence>
<dbReference type="STRING" id="400682.A0A1X7U5T4"/>
<keyword evidence="3 8" id="KW-0863">Zinc-finger</keyword>
<evidence type="ECO:0000256" key="6">
    <source>
        <dbReference type="ARBA" id="ARBA00023163"/>
    </source>
</evidence>
<accession>A0A1X7U5T4</accession>
<name>A0A1X7U5T4_AMPQE</name>
<evidence type="ECO:0000256" key="4">
    <source>
        <dbReference type="ARBA" id="ARBA00022833"/>
    </source>
</evidence>
<dbReference type="SMART" id="SM00614">
    <property type="entry name" value="ZnF_BED"/>
    <property type="match status" value="1"/>
</dbReference>
<dbReference type="GO" id="GO:0009791">
    <property type="term" value="P:post-embryonic development"/>
    <property type="evidence" value="ECO:0007669"/>
    <property type="project" value="UniProtKB-ARBA"/>
</dbReference>
<dbReference type="GO" id="GO:0003677">
    <property type="term" value="F:DNA binding"/>
    <property type="evidence" value="ECO:0007669"/>
    <property type="project" value="InterPro"/>
</dbReference>
<evidence type="ECO:0000256" key="3">
    <source>
        <dbReference type="ARBA" id="ARBA00022771"/>
    </source>
</evidence>
<dbReference type="GO" id="GO:0008270">
    <property type="term" value="F:zinc ion binding"/>
    <property type="evidence" value="ECO:0007669"/>
    <property type="project" value="UniProtKB-KW"/>
</dbReference>
<dbReference type="InterPro" id="IPR036236">
    <property type="entry name" value="Znf_C2H2_sf"/>
</dbReference>
<evidence type="ECO:0000256" key="2">
    <source>
        <dbReference type="ARBA" id="ARBA00022723"/>
    </source>
</evidence>
<dbReference type="Pfam" id="PF02892">
    <property type="entry name" value="zf-BED"/>
    <property type="match status" value="1"/>
</dbReference>
<keyword evidence="7" id="KW-0539">Nucleus</keyword>
<dbReference type="SUPFAM" id="SSF140996">
    <property type="entry name" value="Hermes dimerisation domain"/>
    <property type="match status" value="1"/>
</dbReference>